<dbReference type="EMBL" id="KT625412">
    <property type="protein sequence ID" value="ALO62817.1"/>
    <property type="molecule type" value="Genomic_DNA"/>
</dbReference>
<evidence type="ECO:0000256" key="4">
    <source>
        <dbReference type="SAM" id="MobiDB-lite"/>
    </source>
</evidence>
<dbReference type="InterPro" id="IPR012340">
    <property type="entry name" value="NA-bd_OB-fold"/>
</dbReference>
<evidence type="ECO:0000256" key="1">
    <source>
        <dbReference type="ARBA" id="ARBA00004229"/>
    </source>
</evidence>
<dbReference type="GO" id="GO:0009507">
    <property type="term" value="C:chloroplast"/>
    <property type="evidence" value="ECO:0007669"/>
    <property type="project" value="UniProtKB-SubCell"/>
</dbReference>
<dbReference type="Gene3D" id="3.40.50.10490">
    <property type="entry name" value="Glucose-6-phosphate isomerase like protein, domain 1"/>
    <property type="match status" value="2"/>
</dbReference>
<dbReference type="HAMAP" id="MF_00291_B">
    <property type="entry name" value="Ribosomal_uS2_B"/>
    <property type="match status" value="1"/>
</dbReference>
<dbReference type="GO" id="GO:0003735">
    <property type="term" value="F:structural constituent of ribosome"/>
    <property type="evidence" value="ECO:0007669"/>
    <property type="project" value="InterPro"/>
</dbReference>
<dbReference type="Gene3D" id="2.40.50.140">
    <property type="entry name" value="Nucleic acid-binding proteins"/>
    <property type="match status" value="2"/>
</dbReference>
<keyword evidence="6" id="KW-0150">Chloroplast</keyword>
<dbReference type="SUPFAM" id="SSF52313">
    <property type="entry name" value="Ribosomal protein S2"/>
    <property type="match status" value="2"/>
</dbReference>
<dbReference type="NCBIfam" id="TIGR01011">
    <property type="entry name" value="rpsB_bact"/>
    <property type="match status" value="1"/>
</dbReference>
<reference evidence="6" key="1">
    <citation type="journal article" date="2015" name="BMC Evol. Biol.">
        <title>Chloroplast phylogenomic analysis of chlorophyte green algae identifies a novel lineage sister to the Sphaeropleales (Chlorophyceae).</title>
        <authorList>
            <person name="Lemieux C."/>
            <person name="Vincent A.T."/>
            <person name="Labarre A."/>
            <person name="Otis C."/>
            <person name="Turmel M."/>
        </authorList>
    </citation>
    <scope>NUCLEOTIDE SEQUENCE</scope>
</reference>
<proteinExistence type="inferred from homology"/>
<dbReference type="InterPro" id="IPR023591">
    <property type="entry name" value="Ribosomal_uS2_flav_dom_sf"/>
</dbReference>
<comment type="subcellular location">
    <subcellularLocation>
        <location evidence="1 3">Plastid</location>
        <location evidence="1 3">Chloroplast</location>
    </subcellularLocation>
</comment>
<keyword evidence="6" id="KW-0934">Plastid</keyword>
<dbReference type="AlphaFoldDB" id="A0A0S2LN09"/>
<dbReference type="Pfam" id="PF00318">
    <property type="entry name" value="Ribosomal_S2"/>
    <property type="match status" value="2"/>
</dbReference>
<organism evidence="6">
    <name type="scientific">Oogamochlamys gigantea</name>
    <dbReference type="NCBI Taxonomy" id="158507"/>
    <lineage>
        <taxon>Eukaryota</taxon>
        <taxon>Viridiplantae</taxon>
        <taxon>Chlorophyta</taxon>
        <taxon>core chlorophytes</taxon>
        <taxon>Chlorophyceae</taxon>
        <taxon>CS clade</taxon>
        <taxon>Chlamydomonadales</taxon>
        <taxon>Chlamydomonadaceae</taxon>
        <taxon>Oogamochlamys</taxon>
    </lineage>
</organism>
<sequence length="966" mass="111613">MIKNKKSKIVGMKKLERKAIRILNWSGKSRVRSRPELSQNNISTGLNSLKIGKVYLLKITALGPNNIGIDEFSYGYSIFIPNTQIGDVIKAKIVKIYNKKYKYAIAQVIKKIKTKLDEHLTVMNYKVGDVLDVNILKNGPKGTGIAELSTNLNNKAIHLIVPHAFQGQTLKVQITRIKKKFAFAKILKSQGDAQILNPIKKTKQISELILNTTSLENRQTIKIKEGSKFVMQIKLPSVVKRFVKYLVLKINGLILLVKPNLGAKPGDLVKIKCFKIISLKNKISLAFGEIIQIQPMSRKARHALIRGDLRLMLQSGIHFGEKTVKCHARMKKYIWFRKKGPNKNKPLVQKGRYLINLLKTRRCLNKALTQLSKYALKGRTFLFVGTKKSAIRLIARVSLFSKTSFFVNTRWLGGLLTNWKSILKSIKKIRPILKQKQTILKRILEKRHNIKNRLMQKAIIFRKKSKVLIKKAHTLRTKFQQLVPDLFSKVDKDKQNQDKNKKLFHEKINKKALILDFKRKQLCTKGRALLETRKKLIQKNYAILKQSLILKEKAVLIEKQYKFLLNELAVNRKKLREFGTLLVISKKISQIRQLAKQENNRLGAVSYSKLLSLRDFNKYIDVVSQTSESNTFSKNSNWVIPNPPKDIINKIILFFKPYFFKGQKNVINLTTSVYKSQPKMGSSTGITDNKLQKVLILSKLLNLFSISLPLIEKSIQNQCLKNQHLEQKIFSLKQALNLTKTKINDNIILKNKVTIELNKIKTIITQERPLVRLVRRKVKKIIAQRKLIRFLPKLRHLPTPKVKILETVKFLMTTIVDPKLKSPIEIIYDEKVKNMSKKIAAARKKRWQRLEKYFGGVAKMTKMKKNQISKNVAIIIGQKEEMNAIRECQKLGIKMLHVLDTNCNPTLADHFIPANDDSRNALEYLLKSFLVHIRLAQKLRLRLRKQNKLKKKSKVSRTHTKKKFKN</sequence>
<gene>
    <name evidence="3 6" type="primary">rps2</name>
</gene>
<dbReference type="Pfam" id="PF01938">
    <property type="entry name" value="TRAM"/>
    <property type="match status" value="2"/>
</dbReference>
<feature type="domain" description="TRAM" evidence="5">
    <location>
        <begin position="48"/>
        <end position="110"/>
    </location>
</feature>
<dbReference type="SUPFAM" id="SSF50249">
    <property type="entry name" value="Nucleic acid-binding proteins"/>
    <property type="match status" value="2"/>
</dbReference>
<dbReference type="RefSeq" id="YP_009184710.1">
    <property type="nucleotide sequence ID" value="NC_028580.1"/>
</dbReference>
<accession>A0A0S2LN09</accession>
<dbReference type="GeneID" id="26378402"/>
<dbReference type="InterPro" id="IPR001865">
    <property type="entry name" value="Ribosomal_uS2"/>
</dbReference>
<feature type="region of interest" description="Disordered" evidence="4">
    <location>
        <begin position="947"/>
        <end position="966"/>
    </location>
</feature>
<keyword evidence="3 6" id="KW-0689">Ribosomal protein</keyword>
<dbReference type="GO" id="GO:0005763">
    <property type="term" value="C:mitochondrial small ribosomal subunit"/>
    <property type="evidence" value="ECO:0007669"/>
    <property type="project" value="TreeGrafter"/>
</dbReference>
<dbReference type="PANTHER" id="PTHR12534:SF0">
    <property type="entry name" value="SMALL RIBOSOMAL SUBUNIT PROTEIN US2M"/>
    <property type="match status" value="1"/>
</dbReference>
<evidence type="ECO:0000256" key="2">
    <source>
        <dbReference type="ARBA" id="ARBA00006242"/>
    </source>
</evidence>
<feature type="domain" description="TRAM" evidence="5">
    <location>
        <begin position="124"/>
        <end position="188"/>
    </location>
</feature>
<name>A0A0S2LN09_9CHLO</name>
<dbReference type="CDD" id="cd01425">
    <property type="entry name" value="RPS2"/>
    <property type="match status" value="1"/>
</dbReference>
<geneLocation type="chloroplast" evidence="6"/>
<comment type="similarity">
    <text evidence="2 3">Belongs to the universal ribosomal protein uS2 family.</text>
</comment>
<dbReference type="GO" id="GO:0006412">
    <property type="term" value="P:translation"/>
    <property type="evidence" value="ECO:0007669"/>
    <property type="project" value="UniProtKB-UniRule"/>
</dbReference>
<protein>
    <recommendedName>
        <fullName evidence="3">Small ribosomal subunit protein uS2c</fullName>
    </recommendedName>
</protein>
<keyword evidence="3" id="KW-0687">Ribonucleoprotein</keyword>
<evidence type="ECO:0000259" key="5">
    <source>
        <dbReference type="PROSITE" id="PS50926"/>
    </source>
</evidence>
<dbReference type="InterPro" id="IPR005706">
    <property type="entry name" value="Ribosomal_uS2_bac/mit/plastid"/>
</dbReference>
<dbReference type="PROSITE" id="PS50926">
    <property type="entry name" value="TRAM"/>
    <property type="match status" value="2"/>
</dbReference>
<dbReference type="PANTHER" id="PTHR12534">
    <property type="entry name" value="30S RIBOSOMAL PROTEIN S2 PROKARYOTIC AND ORGANELLAR"/>
    <property type="match status" value="1"/>
</dbReference>
<dbReference type="InterPro" id="IPR002792">
    <property type="entry name" value="TRAM_dom"/>
</dbReference>
<evidence type="ECO:0000313" key="6">
    <source>
        <dbReference type="EMBL" id="ALO62817.1"/>
    </source>
</evidence>
<evidence type="ECO:0000256" key="3">
    <source>
        <dbReference type="HAMAP-Rule" id="MF_00291"/>
    </source>
</evidence>